<proteinExistence type="predicted"/>
<dbReference type="InterPro" id="IPR027785">
    <property type="entry name" value="UvrD-like_helicase_C"/>
</dbReference>
<dbReference type="InterPro" id="IPR027417">
    <property type="entry name" value="P-loop_NTPase"/>
</dbReference>
<dbReference type="InterPro" id="IPR011528">
    <property type="entry name" value="NERD"/>
</dbReference>
<dbReference type="GO" id="GO:0000725">
    <property type="term" value="P:recombinational repair"/>
    <property type="evidence" value="ECO:0007669"/>
    <property type="project" value="TreeGrafter"/>
</dbReference>
<reference evidence="3 4" key="1">
    <citation type="submission" date="2016-01" db="EMBL/GenBank/DDBJ databases">
        <authorList>
            <person name="Regsiter A."/>
            <person name="william w."/>
        </authorList>
    </citation>
    <scope>NUCLEOTIDE SEQUENCE [LARGE SCALE GENOMIC DNA]</scope>
    <source>
        <strain evidence="3 4">CFBP 5494</strain>
    </source>
</reference>
<dbReference type="AlphaFoldDB" id="A0A9W5B225"/>
<accession>A0A9W5B225</accession>
<dbReference type="Gene3D" id="3.40.50.300">
    <property type="entry name" value="P-loop containing nucleotide triphosphate hydrolases"/>
    <property type="match status" value="2"/>
</dbReference>
<dbReference type="Proteomes" id="UP000191933">
    <property type="component" value="Unassembled WGS sequence"/>
</dbReference>
<sequence>MARMYPRTVPEVILKDKNRSAEIRIYDLLREQLPDTFACYYSRPWHRFTPHGAEQDGEADFVIVNPDLGMLIIEVKGGRVSCRAEDGQWVSVDRYDIAYEIKNPIEQAKRSKYRFRDLLKNSRDWQERRFPAFHAAILPDSVRPQNPLGADAPLELFAFGNDLPHLGTWVTSRMQSSDMGSLGSDGAEALHRILASKFELRPHLARAISDDIRHIERLTAEQSWILDSLEDNPQMTVSGPAGTGKTVLALEKAMRSASAGRRVLFTCYNSALAAHLRHRCGKIENLTISSFHSLCGSFAEAAGRVLPTATGSVFYDRILPEALVAAVEAKPDLGFETIVIDEGQDFRDDWMVALRLCLRDHDNDEFYVFYDDNQRIFSADRLFLSSLPQSTYRLNRNLRNTKSIHRVLTPWYDQRKITAVGPEGTPVEWIETRDRQQSYAQAGSIVANLIKTNQLAASEIAVLTGGRLEDCALFKASGVGATRYRGAEERGLAEYVTGDTVRRFKGLEAKCVILIDTDLLHEAELAYVGLSRAVALLYVIGRKEDLRRLRND</sequence>
<evidence type="ECO:0000313" key="4">
    <source>
        <dbReference type="Proteomes" id="UP000191933"/>
    </source>
</evidence>
<evidence type="ECO:0000259" key="1">
    <source>
        <dbReference type="Pfam" id="PF08378"/>
    </source>
</evidence>
<evidence type="ECO:0000259" key="2">
    <source>
        <dbReference type="Pfam" id="PF13538"/>
    </source>
</evidence>
<evidence type="ECO:0000313" key="3">
    <source>
        <dbReference type="EMBL" id="CUW93659.1"/>
    </source>
</evidence>
<dbReference type="PANTHER" id="PTHR11070">
    <property type="entry name" value="UVRD / RECB / PCRA DNA HELICASE FAMILY MEMBER"/>
    <property type="match status" value="1"/>
</dbReference>
<dbReference type="Pfam" id="PF08378">
    <property type="entry name" value="NERD"/>
    <property type="match status" value="1"/>
</dbReference>
<dbReference type="SUPFAM" id="SSF52540">
    <property type="entry name" value="P-loop containing nucleoside triphosphate hydrolases"/>
    <property type="match status" value="1"/>
</dbReference>
<dbReference type="GO" id="GO:0005524">
    <property type="term" value="F:ATP binding"/>
    <property type="evidence" value="ECO:0007669"/>
    <property type="project" value="InterPro"/>
</dbReference>
<keyword evidence="4" id="KW-1185">Reference proteome</keyword>
<dbReference type="Pfam" id="PF13538">
    <property type="entry name" value="UvrD_C_2"/>
    <property type="match status" value="1"/>
</dbReference>
<dbReference type="InterPro" id="IPR000212">
    <property type="entry name" value="DNA_helicase_UvrD/REP"/>
</dbReference>
<dbReference type="GO" id="GO:0005829">
    <property type="term" value="C:cytosol"/>
    <property type="evidence" value="ECO:0007669"/>
    <property type="project" value="TreeGrafter"/>
</dbReference>
<dbReference type="RefSeq" id="WP_080822463.1">
    <property type="nucleotide sequence ID" value="NZ_LT009718.1"/>
</dbReference>
<gene>
    <name evidence="3" type="ORF">AGR2A_Cc70074</name>
</gene>
<dbReference type="Pfam" id="PF13245">
    <property type="entry name" value="AAA_19"/>
    <property type="match status" value="1"/>
</dbReference>
<protein>
    <recommendedName>
        <fullName evidence="5">DNA helicase</fullName>
    </recommendedName>
</protein>
<dbReference type="EMBL" id="FBVY01000018">
    <property type="protein sequence ID" value="CUW93659.1"/>
    <property type="molecule type" value="Genomic_DNA"/>
</dbReference>
<feature type="domain" description="NERD" evidence="1">
    <location>
        <begin position="19"/>
        <end position="121"/>
    </location>
</feature>
<dbReference type="GO" id="GO:0003677">
    <property type="term" value="F:DNA binding"/>
    <property type="evidence" value="ECO:0007669"/>
    <property type="project" value="InterPro"/>
</dbReference>
<dbReference type="PANTHER" id="PTHR11070:SF45">
    <property type="entry name" value="DNA 3'-5' HELICASE"/>
    <property type="match status" value="1"/>
</dbReference>
<comment type="caution">
    <text evidence="3">The sequence shown here is derived from an EMBL/GenBank/DDBJ whole genome shotgun (WGS) entry which is preliminary data.</text>
</comment>
<name>A0A9W5B225_9HYPH</name>
<evidence type="ECO:0008006" key="5">
    <source>
        <dbReference type="Google" id="ProtNLM"/>
    </source>
</evidence>
<dbReference type="GO" id="GO:0043138">
    <property type="term" value="F:3'-5' DNA helicase activity"/>
    <property type="evidence" value="ECO:0007669"/>
    <property type="project" value="TreeGrafter"/>
</dbReference>
<feature type="domain" description="UvrD-like helicase C-terminal" evidence="2">
    <location>
        <begin position="499"/>
        <end position="540"/>
    </location>
</feature>
<organism evidence="3 4">
    <name type="scientific">Agrobacterium genomosp. 2 str. CFBP 5494</name>
    <dbReference type="NCBI Taxonomy" id="1183436"/>
    <lineage>
        <taxon>Bacteria</taxon>
        <taxon>Pseudomonadati</taxon>
        <taxon>Pseudomonadota</taxon>
        <taxon>Alphaproteobacteria</taxon>
        <taxon>Hyphomicrobiales</taxon>
        <taxon>Rhizobiaceae</taxon>
        <taxon>Rhizobium/Agrobacterium group</taxon>
        <taxon>Agrobacterium</taxon>
        <taxon>Agrobacterium tumefaciens complex</taxon>
    </lineage>
</organism>